<dbReference type="Proteomes" id="UP001412067">
    <property type="component" value="Unassembled WGS sequence"/>
</dbReference>
<comment type="caution">
    <text evidence="2">The sequence shown here is derived from an EMBL/GenBank/DDBJ whole genome shotgun (WGS) entry which is preliminary data.</text>
</comment>
<dbReference type="Gene3D" id="3.30.110.20">
    <property type="entry name" value="Alba-like domain"/>
    <property type="match status" value="1"/>
</dbReference>
<dbReference type="PANTHER" id="PTHR31947">
    <property type="entry name" value="DNA/RNA-BINDING PROTEIN ALBA 3"/>
    <property type="match status" value="1"/>
</dbReference>
<name>A0ABR2MHM5_9ASPA</name>
<evidence type="ECO:0000313" key="2">
    <source>
        <dbReference type="EMBL" id="KAK8963643.1"/>
    </source>
</evidence>
<feature type="compositionally biased region" description="Low complexity" evidence="1">
    <location>
        <begin position="124"/>
        <end position="150"/>
    </location>
</feature>
<protein>
    <submittedName>
        <fullName evidence="2">Uncharacterized protein</fullName>
    </submittedName>
</protein>
<gene>
    <name evidence="2" type="ORF">KSP40_PGU002698</name>
</gene>
<reference evidence="2 3" key="1">
    <citation type="journal article" date="2022" name="Nat. Plants">
        <title>Genomes of leafy and leafless Platanthera orchids illuminate the evolution of mycoheterotrophy.</title>
        <authorList>
            <person name="Li M.H."/>
            <person name="Liu K.W."/>
            <person name="Li Z."/>
            <person name="Lu H.C."/>
            <person name="Ye Q.L."/>
            <person name="Zhang D."/>
            <person name="Wang J.Y."/>
            <person name="Li Y.F."/>
            <person name="Zhong Z.M."/>
            <person name="Liu X."/>
            <person name="Yu X."/>
            <person name="Liu D.K."/>
            <person name="Tu X.D."/>
            <person name="Liu B."/>
            <person name="Hao Y."/>
            <person name="Liao X.Y."/>
            <person name="Jiang Y.T."/>
            <person name="Sun W.H."/>
            <person name="Chen J."/>
            <person name="Chen Y.Q."/>
            <person name="Ai Y."/>
            <person name="Zhai J.W."/>
            <person name="Wu S.S."/>
            <person name="Zhou Z."/>
            <person name="Hsiao Y.Y."/>
            <person name="Wu W.L."/>
            <person name="Chen Y.Y."/>
            <person name="Lin Y.F."/>
            <person name="Hsu J.L."/>
            <person name="Li C.Y."/>
            <person name="Wang Z.W."/>
            <person name="Zhao X."/>
            <person name="Zhong W.Y."/>
            <person name="Ma X.K."/>
            <person name="Ma L."/>
            <person name="Huang J."/>
            <person name="Chen G.Z."/>
            <person name="Huang M.Z."/>
            <person name="Huang L."/>
            <person name="Peng D.H."/>
            <person name="Luo Y.B."/>
            <person name="Zou S.Q."/>
            <person name="Chen S.P."/>
            <person name="Lan S."/>
            <person name="Tsai W.C."/>
            <person name="Van de Peer Y."/>
            <person name="Liu Z.J."/>
        </authorList>
    </citation>
    <scope>NUCLEOTIDE SEQUENCE [LARGE SCALE GENOMIC DNA]</scope>
    <source>
        <strain evidence="2">Lor288</strain>
    </source>
</reference>
<proteinExistence type="predicted"/>
<dbReference type="EMBL" id="JBBWWR010000007">
    <property type="protein sequence ID" value="KAK8963643.1"/>
    <property type="molecule type" value="Genomic_DNA"/>
</dbReference>
<sequence>MDVTMRRSSYLMRLILSLGKHLHASKSRILSARSRQHVETINRSEIDTPIHDFSICTCHSTTRSNIEEPQPKPAVRLSYPSRLSALSAWSSALFIRIPIRNKKPLFLRLDVVRWKAKGLSWLGPSSSRPSAAAPESRLPISRSPSSSSSSSPPPPPPAQIQITIRCKMLRSVAEILKNNGLATEKRILTSTIGTKDEIKGRLIRKAKQVQQNSLSASNFAQTLQLPVVPETLVFQ</sequence>
<keyword evidence="3" id="KW-1185">Reference proteome</keyword>
<evidence type="ECO:0000313" key="3">
    <source>
        <dbReference type="Proteomes" id="UP001412067"/>
    </source>
</evidence>
<dbReference type="InterPro" id="IPR036882">
    <property type="entry name" value="Alba-like_dom_sf"/>
</dbReference>
<dbReference type="InterPro" id="IPR014560">
    <property type="entry name" value="UCP030333_Alba"/>
</dbReference>
<dbReference type="PANTHER" id="PTHR31947:SF19">
    <property type="entry name" value="ALBA DNA_RNA-BINDING PROTEIN"/>
    <property type="match status" value="1"/>
</dbReference>
<evidence type="ECO:0000256" key="1">
    <source>
        <dbReference type="SAM" id="MobiDB-lite"/>
    </source>
</evidence>
<feature type="region of interest" description="Disordered" evidence="1">
    <location>
        <begin position="122"/>
        <end position="159"/>
    </location>
</feature>
<accession>A0ABR2MHM5</accession>
<organism evidence="2 3">
    <name type="scientific">Platanthera guangdongensis</name>
    <dbReference type="NCBI Taxonomy" id="2320717"/>
    <lineage>
        <taxon>Eukaryota</taxon>
        <taxon>Viridiplantae</taxon>
        <taxon>Streptophyta</taxon>
        <taxon>Embryophyta</taxon>
        <taxon>Tracheophyta</taxon>
        <taxon>Spermatophyta</taxon>
        <taxon>Magnoliopsida</taxon>
        <taxon>Liliopsida</taxon>
        <taxon>Asparagales</taxon>
        <taxon>Orchidaceae</taxon>
        <taxon>Orchidoideae</taxon>
        <taxon>Orchideae</taxon>
        <taxon>Orchidinae</taxon>
        <taxon>Platanthera</taxon>
    </lineage>
</organism>